<dbReference type="GO" id="GO:0008360">
    <property type="term" value="P:regulation of cell shape"/>
    <property type="evidence" value="ECO:0007669"/>
    <property type="project" value="UniProtKB-KW"/>
</dbReference>
<evidence type="ECO:0000256" key="5">
    <source>
        <dbReference type="ARBA" id="ARBA00022960"/>
    </source>
</evidence>
<proteinExistence type="inferred from homology"/>
<dbReference type="Proteomes" id="UP000188273">
    <property type="component" value="Chromosome"/>
</dbReference>
<dbReference type="InterPro" id="IPR007227">
    <property type="entry name" value="Cell_shape_determining_MreD"/>
</dbReference>
<evidence type="ECO:0000313" key="10">
    <source>
        <dbReference type="Proteomes" id="UP000188273"/>
    </source>
</evidence>
<organism evidence="9 10">
    <name type="scientific">Sedimentisphaera cyanobacteriorum</name>
    <dbReference type="NCBI Taxonomy" id="1940790"/>
    <lineage>
        <taxon>Bacteria</taxon>
        <taxon>Pseudomonadati</taxon>
        <taxon>Planctomycetota</taxon>
        <taxon>Phycisphaerae</taxon>
        <taxon>Sedimentisphaerales</taxon>
        <taxon>Sedimentisphaeraceae</taxon>
        <taxon>Sedimentisphaera</taxon>
    </lineage>
</organism>
<dbReference type="RefSeq" id="WP_077538851.1">
    <property type="nucleotide sequence ID" value="NZ_CP019633.1"/>
</dbReference>
<evidence type="ECO:0000313" key="9">
    <source>
        <dbReference type="EMBL" id="AQQ08500.1"/>
    </source>
</evidence>
<evidence type="ECO:0000256" key="8">
    <source>
        <dbReference type="SAM" id="Phobius"/>
    </source>
</evidence>
<dbReference type="EMBL" id="CP019633">
    <property type="protein sequence ID" value="AQQ08500.1"/>
    <property type="molecule type" value="Genomic_DNA"/>
</dbReference>
<dbReference type="GO" id="GO:0005886">
    <property type="term" value="C:plasma membrane"/>
    <property type="evidence" value="ECO:0007669"/>
    <property type="project" value="UniProtKB-SubCell"/>
</dbReference>
<evidence type="ECO:0000256" key="3">
    <source>
        <dbReference type="ARBA" id="ARBA00022475"/>
    </source>
</evidence>
<comment type="subcellular location">
    <subcellularLocation>
        <location evidence="1">Cell membrane</location>
        <topology evidence="1">Multi-pass membrane protein</topology>
    </subcellularLocation>
</comment>
<keyword evidence="10" id="KW-1185">Reference proteome</keyword>
<dbReference type="STRING" id="1940790.L21SP3_00281"/>
<dbReference type="NCBIfam" id="TIGR03426">
    <property type="entry name" value="shape_MreD"/>
    <property type="match status" value="1"/>
</dbReference>
<feature type="transmembrane region" description="Helical" evidence="8">
    <location>
        <begin position="56"/>
        <end position="80"/>
    </location>
</feature>
<keyword evidence="5" id="KW-0133">Cell shape</keyword>
<reference evidence="10" key="1">
    <citation type="submission" date="2017-02" db="EMBL/GenBank/DDBJ databases">
        <title>Comparative genomics and description of representatives of a novel lineage of planctomycetes thriving in anoxic sediments.</title>
        <authorList>
            <person name="Spring S."/>
            <person name="Bunk B."/>
            <person name="Sproer C."/>
            <person name="Klenk H.-P."/>
        </authorList>
    </citation>
    <scope>NUCLEOTIDE SEQUENCE [LARGE SCALE GENOMIC DNA]</scope>
    <source>
        <strain evidence="10">L21-RPul-D3</strain>
    </source>
</reference>
<dbReference type="Pfam" id="PF04093">
    <property type="entry name" value="MreD"/>
    <property type="match status" value="1"/>
</dbReference>
<dbReference type="KEGG" id="pbu:L21SP3_00281"/>
<keyword evidence="6 8" id="KW-1133">Transmembrane helix</keyword>
<evidence type="ECO:0000256" key="7">
    <source>
        <dbReference type="ARBA" id="ARBA00023136"/>
    </source>
</evidence>
<sequence length="165" mass="18260">MKWLFFSITAGIAVLLNSSAALEYIEISRFGIRPDLMVPLLGFFCYTFSRRDAITAAFALGFLADVSSITMGPHTLTFLIAGSFFSNAREFLSMDRVRNRAAAVFFLAVFIDILVMPLTGLKTEVQILKPHITIPAEALYTAVAGVVIWQINLYAAGLFGIKRKR</sequence>
<feature type="transmembrane region" description="Helical" evidence="8">
    <location>
        <begin position="101"/>
        <end position="118"/>
    </location>
</feature>
<comment type="similarity">
    <text evidence="2">Belongs to the MreD family.</text>
</comment>
<evidence type="ECO:0000256" key="4">
    <source>
        <dbReference type="ARBA" id="ARBA00022692"/>
    </source>
</evidence>
<keyword evidence="3" id="KW-1003">Cell membrane</keyword>
<feature type="transmembrane region" description="Helical" evidence="8">
    <location>
        <begin position="138"/>
        <end position="161"/>
    </location>
</feature>
<dbReference type="OrthoDB" id="287856at2"/>
<accession>A0A1Q2HMB3</accession>
<evidence type="ECO:0000256" key="1">
    <source>
        <dbReference type="ARBA" id="ARBA00004651"/>
    </source>
</evidence>
<name>A0A1Q2HMB3_9BACT</name>
<keyword evidence="4 8" id="KW-0812">Transmembrane</keyword>
<gene>
    <name evidence="9" type="ORF">L21SP3_00281</name>
</gene>
<protein>
    <submittedName>
        <fullName evidence="9">Rod shape-determining protein MreD</fullName>
    </submittedName>
</protein>
<keyword evidence="7 8" id="KW-0472">Membrane</keyword>
<evidence type="ECO:0000256" key="6">
    <source>
        <dbReference type="ARBA" id="ARBA00022989"/>
    </source>
</evidence>
<evidence type="ECO:0000256" key="2">
    <source>
        <dbReference type="ARBA" id="ARBA00007776"/>
    </source>
</evidence>
<dbReference type="AlphaFoldDB" id="A0A1Q2HMB3"/>